<organism evidence="3 4">
    <name type="scientific">Cladobotryum mycophilum</name>
    <dbReference type="NCBI Taxonomy" id="491253"/>
    <lineage>
        <taxon>Eukaryota</taxon>
        <taxon>Fungi</taxon>
        <taxon>Dikarya</taxon>
        <taxon>Ascomycota</taxon>
        <taxon>Pezizomycotina</taxon>
        <taxon>Sordariomycetes</taxon>
        <taxon>Hypocreomycetidae</taxon>
        <taxon>Hypocreales</taxon>
        <taxon>Hypocreaceae</taxon>
        <taxon>Cladobotryum</taxon>
    </lineage>
</organism>
<evidence type="ECO:0000259" key="2">
    <source>
        <dbReference type="Pfam" id="PF24855"/>
    </source>
</evidence>
<feature type="region of interest" description="Disordered" evidence="1">
    <location>
        <begin position="1"/>
        <end position="24"/>
    </location>
</feature>
<evidence type="ECO:0000256" key="1">
    <source>
        <dbReference type="SAM" id="MobiDB-lite"/>
    </source>
</evidence>
<sequence length="388" mass="41136">MDTFPSPIGVGAAVPQWPKTSNAKRTRSRIPIAVLGVALLATLSSAAVAQDIAKSARLVVQTTSFSPPSSTLLPHHPLTILPDAVKPAATNGEQELLLHQRSPDSGGGSPGDDAPPKGGDKKSSAKPTSTTSTTSSTTSAAQSETTLSPLPSPFDNTPASAFKSPGSDDSCPNFMSSLLSNPTFKSCYPLSMMLQTSTSFFQAEKSLLSITRVLDATCKVDSLSCATFLDTAAANLTDRACKQEIDRNQTLVLQAYRGLKAYRTLYSATCLQDPKTDQYCFADAVTNLDAPSDNYLYFLPYGLSLPGGSSPTCFTCTQQTMAIYHAAAADRRQYIANTYEDAARQINTLCGQNYVNTTLPPAASLAAISSPTYHILFTILCVAFALLL</sequence>
<dbReference type="InterPro" id="IPR056146">
    <property type="entry name" value="DUF7729"/>
</dbReference>
<dbReference type="EMBL" id="JAVFKD010000014">
    <property type="protein sequence ID" value="KAK5990195.1"/>
    <property type="molecule type" value="Genomic_DNA"/>
</dbReference>
<gene>
    <name evidence="3" type="ORF">PT974_08461</name>
</gene>
<dbReference type="Proteomes" id="UP001338125">
    <property type="component" value="Unassembled WGS sequence"/>
</dbReference>
<feature type="domain" description="DUF7729" evidence="2">
    <location>
        <begin position="149"/>
        <end position="358"/>
    </location>
</feature>
<accession>A0ABR0SEH5</accession>
<evidence type="ECO:0000313" key="4">
    <source>
        <dbReference type="Proteomes" id="UP001338125"/>
    </source>
</evidence>
<feature type="region of interest" description="Disordered" evidence="1">
    <location>
        <begin position="99"/>
        <end position="166"/>
    </location>
</feature>
<dbReference type="PANTHER" id="PTHR39460:SF1">
    <property type="entry name" value="C6 TRANSCRIPTION FACTOR"/>
    <property type="match status" value="1"/>
</dbReference>
<protein>
    <recommendedName>
        <fullName evidence="2">DUF7729 domain-containing protein</fullName>
    </recommendedName>
</protein>
<feature type="compositionally biased region" description="Low complexity" evidence="1">
    <location>
        <begin position="125"/>
        <end position="148"/>
    </location>
</feature>
<proteinExistence type="predicted"/>
<feature type="compositionally biased region" description="Basic and acidic residues" evidence="1">
    <location>
        <begin position="114"/>
        <end position="123"/>
    </location>
</feature>
<comment type="caution">
    <text evidence="3">The sequence shown here is derived from an EMBL/GenBank/DDBJ whole genome shotgun (WGS) entry which is preliminary data.</text>
</comment>
<keyword evidence="4" id="KW-1185">Reference proteome</keyword>
<reference evidence="3 4" key="1">
    <citation type="submission" date="2024-01" db="EMBL/GenBank/DDBJ databases">
        <title>Complete genome of Cladobotryum mycophilum ATHUM6906.</title>
        <authorList>
            <person name="Christinaki A.C."/>
            <person name="Myridakis A.I."/>
            <person name="Kouvelis V.N."/>
        </authorList>
    </citation>
    <scope>NUCLEOTIDE SEQUENCE [LARGE SCALE GENOMIC DNA]</scope>
    <source>
        <strain evidence="3 4">ATHUM6906</strain>
    </source>
</reference>
<dbReference type="PANTHER" id="PTHR39460">
    <property type="entry name" value="EXPRESSED PROTEIN"/>
    <property type="match status" value="1"/>
</dbReference>
<name>A0ABR0SEH5_9HYPO</name>
<dbReference type="Pfam" id="PF24855">
    <property type="entry name" value="DUF7729"/>
    <property type="match status" value="1"/>
</dbReference>
<evidence type="ECO:0000313" key="3">
    <source>
        <dbReference type="EMBL" id="KAK5990195.1"/>
    </source>
</evidence>